<name>A0A327NJ15_9BACT</name>
<reference evidence="1 2" key="1">
    <citation type="submission" date="2018-06" db="EMBL/GenBank/DDBJ databases">
        <title>Spirosoma sp. HMF3257 Genome sequencing and assembly.</title>
        <authorList>
            <person name="Kang H."/>
            <person name="Cha I."/>
            <person name="Kim H."/>
            <person name="Kang J."/>
            <person name="Joh K."/>
        </authorList>
    </citation>
    <scope>NUCLEOTIDE SEQUENCE [LARGE SCALE GENOMIC DNA]</scope>
    <source>
        <strain evidence="1 2">HMF3257</strain>
    </source>
</reference>
<accession>A0A327NJ15</accession>
<evidence type="ECO:0000313" key="2">
    <source>
        <dbReference type="Proteomes" id="UP000249016"/>
    </source>
</evidence>
<proteinExistence type="predicted"/>
<evidence type="ECO:0000313" key="1">
    <source>
        <dbReference type="EMBL" id="RAI75172.1"/>
    </source>
</evidence>
<protein>
    <submittedName>
        <fullName evidence="1">Uncharacterized protein</fullName>
    </submittedName>
</protein>
<gene>
    <name evidence="1" type="ORF">HMF3257_14975</name>
</gene>
<organism evidence="1 2">
    <name type="scientific">Spirosoma telluris</name>
    <dbReference type="NCBI Taxonomy" id="2183553"/>
    <lineage>
        <taxon>Bacteria</taxon>
        <taxon>Pseudomonadati</taxon>
        <taxon>Bacteroidota</taxon>
        <taxon>Cytophagia</taxon>
        <taxon>Cytophagales</taxon>
        <taxon>Cytophagaceae</taxon>
        <taxon>Spirosoma</taxon>
    </lineage>
</organism>
<dbReference type="OrthoDB" id="961007at2"/>
<dbReference type="RefSeq" id="WP_111343299.1">
    <property type="nucleotide sequence ID" value="NZ_QLII01000001.1"/>
</dbReference>
<dbReference type="Proteomes" id="UP000249016">
    <property type="component" value="Unassembled WGS sequence"/>
</dbReference>
<comment type="caution">
    <text evidence="1">The sequence shown here is derived from an EMBL/GenBank/DDBJ whole genome shotgun (WGS) entry which is preliminary data.</text>
</comment>
<dbReference type="AlphaFoldDB" id="A0A327NJ15"/>
<keyword evidence="2" id="KW-1185">Reference proteome</keyword>
<dbReference type="EMBL" id="QLII01000001">
    <property type="protein sequence ID" value="RAI75172.1"/>
    <property type="molecule type" value="Genomic_DNA"/>
</dbReference>
<sequence>MLDVSAPGTYSLAVDNVSGKCPDFSCCPFIIEEDTLPTFRAVAVPVTCVGNVAQANGKIVLSGFNASYTYQYSLGTSFNATASLSGAKQVIPTGGAIVTNLANPVAAQFYTIRVYNASGCYTDVTVQLLPTVCGCPTQVCVPLLIRQTKRAVRLGALR</sequence>